<feature type="domain" description="Transglutaminase-like" evidence="1">
    <location>
        <begin position="278"/>
        <end position="348"/>
    </location>
</feature>
<dbReference type="OrthoDB" id="8595007at2"/>
<evidence type="ECO:0000313" key="3">
    <source>
        <dbReference type="EMBL" id="PQJ69683.1"/>
    </source>
</evidence>
<dbReference type="Pfam" id="PF01841">
    <property type="entry name" value="Transglut_core"/>
    <property type="match status" value="1"/>
</dbReference>
<dbReference type="Gene3D" id="3.10.620.30">
    <property type="match status" value="1"/>
</dbReference>
<protein>
    <submittedName>
        <fullName evidence="3">Transglutaminase</fullName>
    </submittedName>
</protein>
<dbReference type="Proteomes" id="UP000247345">
    <property type="component" value="Unassembled WGS sequence"/>
</dbReference>
<dbReference type="SUPFAM" id="SSF54001">
    <property type="entry name" value="Cysteine proteinases"/>
    <property type="match status" value="1"/>
</dbReference>
<keyword evidence="4" id="KW-1185">Reference proteome</keyword>
<evidence type="ECO:0000259" key="2">
    <source>
        <dbReference type="Pfam" id="PF12969"/>
    </source>
</evidence>
<proteinExistence type="predicted"/>
<dbReference type="Gene3D" id="2.60.40.3140">
    <property type="match status" value="1"/>
</dbReference>
<dbReference type="Gene3D" id="2.60.120.1130">
    <property type="match status" value="1"/>
</dbReference>
<reference evidence="3 4" key="1">
    <citation type="submission" date="2016-12" db="EMBL/GenBank/DDBJ databases">
        <title>Trade-off between light-utilization and light-protection in marine flavobacteria.</title>
        <authorList>
            <person name="Kumagai Y."/>
            <person name="Yoshizawa S."/>
            <person name="Kogure K."/>
            <person name="Iwasaki W."/>
        </authorList>
    </citation>
    <scope>NUCLEOTIDE SEQUENCE [LARGE SCALE GENOMIC DNA]</scope>
    <source>
        <strain evidence="3 4">KCTC 12100</strain>
    </source>
</reference>
<gene>
    <name evidence="3" type="ORF">BTO14_11050</name>
</gene>
<evidence type="ECO:0000313" key="4">
    <source>
        <dbReference type="Proteomes" id="UP000247345"/>
    </source>
</evidence>
<dbReference type="InterPro" id="IPR038765">
    <property type="entry name" value="Papain-like_cys_pep_sf"/>
</dbReference>
<dbReference type="InterPro" id="IPR024618">
    <property type="entry name" value="DUF3857"/>
</dbReference>
<organism evidence="3 4">
    <name type="scientific">Polaribacter butkevichii</name>
    <dbReference type="NCBI Taxonomy" id="218490"/>
    <lineage>
        <taxon>Bacteria</taxon>
        <taxon>Pseudomonadati</taxon>
        <taxon>Bacteroidota</taxon>
        <taxon>Flavobacteriia</taxon>
        <taxon>Flavobacteriales</taxon>
        <taxon>Flavobacteriaceae</taxon>
    </lineage>
</organism>
<dbReference type="AlphaFoldDB" id="A0A2P6C9R4"/>
<accession>A0A2P6C9R4</accession>
<feature type="domain" description="DUF3857" evidence="2">
    <location>
        <begin position="74"/>
        <end position="215"/>
    </location>
</feature>
<dbReference type="InterPro" id="IPR002931">
    <property type="entry name" value="Transglutaminase-like"/>
</dbReference>
<dbReference type="Pfam" id="PF12969">
    <property type="entry name" value="DUF3857"/>
    <property type="match status" value="1"/>
</dbReference>
<comment type="caution">
    <text evidence="3">The sequence shown here is derived from an EMBL/GenBank/DDBJ whole genome shotgun (WGS) entry which is preliminary data.</text>
</comment>
<sequence length="639" mass="74159">MYRLSLIAFFLFVITSLNAQYSAEYLKYHKLHPEAARTRLQQETIITIDIVNDSLQINQEFLEEDLYLNDAATYNSKNTLNFSAFFELNKIEAASFSYENNKYVENKVEKFTEKDELNQSFHDDSKLLNYVYPNLKKGSKSILKYSQKIKNPRFLTPFYFGDYFPVQKNKVTIIVDENVHLEFKKFNISDAEIQFTEDKKGGNVIYTWTLNNQPEYEFEANTPSYKTILPHIVPIITSYKIKGKNSKLLGKVSDLYNWYYSLVENVNTEVPNAELVNLVASITADKKTDLEKVKAIYYWTQQNIKYIAFEYALGGFIPRESNDVFRKKYGDCKDNSSILYRMLEIAGVKGNLTWIGTRSIPYTYDEVPTPVVDNHMILSYENNGKTYYLDATGRYIKFGMPTSFIQGKEALVGYGKDFKIKKVPIVAAKENAVTDVTRIKIENGSIMGASKTDISGYPKIDIFHSLETGNTETKLKKFYNNVFQKGNNTFLISNFKETNKYHYDDNFIVDYDFEIKNYAKNLGDEIYINLNLNKDISSYKTDKNRKNAIEYDYKKFFSYATILEIPKGYVVDSVPEDVTVSNDLLTCKISYKTNGKEVVYKQEIELNFLVLTLEEQKEVNTAIKKIERNYKEIVVLKKQ</sequence>
<evidence type="ECO:0000259" key="1">
    <source>
        <dbReference type="Pfam" id="PF01841"/>
    </source>
</evidence>
<name>A0A2P6C9R4_9FLAO</name>
<dbReference type="EMBL" id="MSCK01000002">
    <property type="protein sequence ID" value="PQJ69683.1"/>
    <property type="molecule type" value="Genomic_DNA"/>
</dbReference>